<dbReference type="EMBL" id="BBML01000005">
    <property type="protein sequence ID" value="GAK97341.1"/>
    <property type="molecule type" value="Genomic_DNA"/>
</dbReference>
<keyword evidence="2" id="KW-1185">Reference proteome</keyword>
<gene>
    <name evidence="1" type="ORF">JCM19294_1387</name>
</gene>
<dbReference type="AlphaFoldDB" id="A0A090QPB1"/>
<reference evidence="1" key="1">
    <citation type="journal article" date="2014" name="Genome Announc.">
        <title>Draft Genome Sequences of Marine Flavobacterium Nonlabens Strains NR17, NR24, NR27, NR32, NR33, and Ara13.</title>
        <authorList>
            <person name="Nakanishi M."/>
            <person name="Meirelles P."/>
            <person name="Suzuki R."/>
            <person name="Takatani N."/>
            <person name="Mino S."/>
            <person name="Suda W."/>
            <person name="Oshima K."/>
            <person name="Hattori M."/>
            <person name="Ohkuma M."/>
            <person name="Hosokawa M."/>
            <person name="Miyashita K."/>
            <person name="Thompson F.L."/>
            <person name="Niwa A."/>
            <person name="Sawabe T."/>
            <person name="Sawabe T."/>
        </authorList>
    </citation>
    <scope>NUCLEOTIDE SEQUENCE [LARGE SCALE GENOMIC DNA]</scope>
    <source>
        <strain evidence="1">JCM 19294</strain>
    </source>
</reference>
<evidence type="ECO:0000313" key="2">
    <source>
        <dbReference type="Proteomes" id="UP000029221"/>
    </source>
</evidence>
<dbReference type="Proteomes" id="UP000029221">
    <property type="component" value="Unassembled WGS sequence"/>
</dbReference>
<proteinExistence type="predicted"/>
<organism evidence="1 2">
    <name type="scientific">Nonlabens tegetincola</name>
    <dbReference type="NCBI Taxonomy" id="323273"/>
    <lineage>
        <taxon>Bacteria</taxon>
        <taxon>Pseudomonadati</taxon>
        <taxon>Bacteroidota</taxon>
        <taxon>Flavobacteriia</taxon>
        <taxon>Flavobacteriales</taxon>
        <taxon>Flavobacteriaceae</taxon>
        <taxon>Nonlabens</taxon>
    </lineage>
</organism>
<protein>
    <submittedName>
        <fullName evidence="1">Uncharacterized protein</fullName>
    </submittedName>
</protein>
<name>A0A090QPB1_9FLAO</name>
<comment type="caution">
    <text evidence="1">The sequence shown here is derived from an EMBL/GenBank/DDBJ whole genome shotgun (WGS) entry which is preliminary data.</text>
</comment>
<sequence length="38" mass="3907">MGAGPLLDADPKTTALILMSRLVCTGSIYPCGKNNGLN</sequence>
<accession>A0A090QPB1</accession>
<evidence type="ECO:0000313" key="1">
    <source>
        <dbReference type="EMBL" id="GAK97341.1"/>
    </source>
</evidence>